<organism evidence="10 11">
    <name type="scientific">Cuscuta campestris</name>
    <dbReference type="NCBI Taxonomy" id="132261"/>
    <lineage>
        <taxon>Eukaryota</taxon>
        <taxon>Viridiplantae</taxon>
        <taxon>Streptophyta</taxon>
        <taxon>Embryophyta</taxon>
        <taxon>Tracheophyta</taxon>
        <taxon>Spermatophyta</taxon>
        <taxon>Magnoliopsida</taxon>
        <taxon>eudicotyledons</taxon>
        <taxon>Gunneridae</taxon>
        <taxon>Pentapetalae</taxon>
        <taxon>asterids</taxon>
        <taxon>lamiids</taxon>
        <taxon>Solanales</taxon>
        <taxon>Convolvulaceae</taxon>
        <taxon>Cuscuteae</taxon>
        <taxon>Cuscuta</taxon>
        <taxon>Cuscuta subgen. Grammica</taxon>
        <taxon>Cuscuta sect. Cleistogrammica</taxon>
    </lineage>
</organism>
<dbReference type="Gene3D" id="1.10.10.60">
    <property type="entry name" value="Homeodomain-like"/>
    <property type="match status" value="1"/>
</dbReference>
<dbReference type="PROSITE" id="PS50090">
    <property type="entry name" value="MYB_LIKE"/>
    <property type="match status" value="1"/>
</dbReference>
<keyword evidence="4" id="KW-0804">Transcription</keyword>
<keyword evidence="5" id="KW-0539">Nucleus</keyword>
<evidence type="ECO:0000259" key="9">
    <source>
        <dbReference type="PROSITE" id="PS51294"/>
    </source>
</evidence>
<dbReference type="SMART" id="SM00717">
    <property type="entry name" value="SANT"/>
    <property type="match status" value="1"/>
</dbReference>
<dbReference type="PANTHER" id="PTHR12802">
    <property type="entry name" value="SWI/SNF COMPLEX-RELATED"/>
    <property type="match status" value="1"/>
</dbReference>
<dbReference type="InterPro" id="IPR006447">
    <property type="entry name" value="Myb_dom_plants"/>
</dbReference>
<feature type="compositionally biased region" description="Basic and acidic residues" evidence="6">
    <location>
        <begin position="138"/>
        <end position="149"/>
    </location>
</feature>
<dbReference type="CDD" id="cd00167">
    <property type="entry name" value="SANT"/>
    <property type="match status" value="1"/>
</dbReference>
<proteinExistence type="predicted"/>
<dbReference type="GO" id="GO:0005634">
    <property type="term" value="C:nucleus"/>
    <property type="evidence" value="ECO:0007669"/>
    <property type="project" value="UniProtKB-SubCell"/>
</dbReference>
<evidence type="ECO:0000256" key="4">
    <source>
        <dbReference type="ARBA" id="ARBA00023163"/>
    </source>
</evidence>
<evidence type="ECO:0000256" key="5">
    <source>
        <dbReference type="ARBA" id="ARBA00023242"/>
    </source>
</evidence>
<reference evidence="10 11" key="1">
    <citation type="submission" date="2018-04" db="EMBL/GenBank/DDBJ databases">
        <authorList>
            <person name="Vogel A."/>
        </authorList>
    </citation>
    <scope>NUCLEOTIDE SEQUENCE [LARGE SCALE GENOMIC DNA]</scope>
</reference>
<evidence type="ECO:0000256" key="2">
    <source>
        <dbReference type="ARBA" id="ARBA00023015"/>
    </source>
</evidence>
<feature type="compositionally biased region" description="Basic and acidic residues" evidence="6">
    <location>
        <begin position="468"/>
        <end position="477"/>
    </location>
</feature>
<dbReference type="GO" id="GO:0010468">
    <property type="term" value="P:regulation of gene expression"/>
    <property type="evidence" value="ECO:0007669"/>
    <property type="project" value="UniProtKB-ARBA"/>
</dbReference>
<dbReference type="SUPFAM" id="SSF46689">
    <property type="entry name" value="Homeodomain-like"/>
    <property type="match status" value="1"/>
</dbReference>
<feature type="region of interest" description="Disordered" evidence="6">
    <location>
        <begin position="89"/>
        <end position="108"/>
    </location>
</feature>
<dbReference type="Pfam" id="PF00249">
    <property type="entry name" value="Myb_DNA-binding"/>
    <property type="match status" value="1"/>
</dbReference>
<feature type="region of interest" description="Disordered" evidence="6">
    <location>
        <begin position="126"/>
        <end position="149"/>
    </location>
</feature>
<feature type="compositionally biased region" description="Basic and acidic residues" evidence="6">
    <location>
        <begin position="433"/>
        <end position="446"/>
    </location>
</feature>
<protein>
    <submittedName>
        <fullName evidence="10">Uncharacterized protein</fullName>
    </submittedName>
</protein>
<dbReference type="InterPro" id="IPR001005">
    <property type="entry name" value="SANT/Myb"/>
</dbReference>
<accession>A0A484N4E7</accession>
<gene>
    <name evidence="10" type="ORF">CCAM_LOCUS37495</name>
</gene>
<dbReference type="InterPro" id="IPR017930">
    <property type="entry name" value="Myb_dom"/>
</dbReference>
<dbReference type="PROSITE" id="PS51293">
    <property type="entry name" value="SANT"/>
    <property type="match status" value="1"/>
</dbReference>
<sequence length="569" mass="62967">MDSYSSGEEPVVKTRKPYTITKQRERWTEEEHSMFLEALKLYGRAWQRIEEHIGSKTAVQIRSHAQKFFTKLEKEALIKGVPIGQALDIEIPPPRPKRKPINPYPRSRKTASCNLVAKDGKLSAADSSLCQSKQPPCQDKEPLLEKPSDDEKLDIANENREDVISDMLTLFQAGSTSPSVGNRDSVPSEVITTFRGFVPIVNGGGSIQDDGNRSYVTIEATDKLNTKQSFQDGSSCSSPCMGNSVELEEKLGYGERLAEPNQPGGIIWENDMRRYPRHVPVHILEESSWINTNNRHHTLSNTSQHQSDPSVHSTHHVFPNFHPMVTSDCNSNHYRSCLHISSAFSSLIVSALLQNPAAHAAASFAASSLWPCSNMEAPADSALAAVTVAAATAWWAANGLLPICTPFHNTSFTYPTPSATNMPMSTCDTKVGNSERKDETPDHLHAQEQVTGSLEQAARVTALVGSNTEEKNRKLVDRSSCGSNTPSSSEIETDALENNDKDKQDPKDPYHINHTPTDSGNRRGKSNSNINDPWKEVSEEVIGMLTHLLFRHVFLSVLTFTFQDFPIHV</sequence>
<keyword evidence="3" id="KW-0238">DNA-binding</keyword>
<feature type="domain" description="HTH myb-type" evidence="9">
    <location>
        <begin position="19"/>
        <end position="73"/>
    </location>
</feature>
<dbReference type="NCBIfam" id="TIGR01557">
    <property type="entry name" value="myb_SHAQKYF"/>
    <property type="match status" value="1"/>
</dbReference>
<evidence type="ECO:0000313" key="10">
    <source>
        <dbReference type="EMBL" id="VFQ95719.1"/>
    </source>
</evidence>
<dbReference type="GO" id="GO:0010597">
    <property type="term" value="P:green leaf volatile biosynthetic process"/>
    <property type="evidence" value="ECO:0007669"/>
    <property type="project" value="UniProtKB-ARBA"/>
</dbReference>
<dbReference type="EMBL" id="OOIL02005600">
    <property type="protein sequence ID" value="VFQ95719.1"/>
    <property type="molecule type" value="Genomic_DNA"/>
</dbReference>
<feature type="domain" description="SANT" evidence="8">
    <location>
        <begin position="22"/>
        <end position="73"/>
    </location>
</feature>
<feature type="compositionally biased region" description="Polar residues" evidence="6">
    <location>
        <begin position="126"/>
        <end position="135"/>
    </location>
</feature>
<feature type="compositionally biased region" description="Polar residues" evidence="6">
    <location>
        <begin position="418"/>
        <end position="432"/>
    </location>
</feature>
<keyword evidence="11" id="KW-1185">Reference proteome</keyword>
<feature type="domain" description="Myb-like" evidence="7">
    <location>
        <begin position="19"/>
        <end position="69"/>
    </location>
</feature>
<feature type="compositionally biased region" description="Basic and acidic residues" evidence="6">
    <location>
        <begin position="498"/>
        <end position="511"/>
    </location>
</feature>
<dbReference type="InterPro" id="IPR017884">
    <property type="entry name" value="SANT_dom"/>
</dbReference>
<dbReference type="OrthoDB" id="118550at2759"/>
<evidence type="ECO:0000256" key="3">
    <source>
        <dbReference type="ARBA" id="ARBA00023125"/>
    </source>
</evidence>
<dbReference type="PANTHER" id="PTHR12802:SF177">
    <property type="entry name" value="PROTEIN CCA1"/>
    <property type="match status" value="1"/>
</dbReference>
<name>A0A484N4E7_9ASTE</name>
<feature type="region of interest" description="Disordered" evidence="6">
    <location>
        <begin position="418"/>
        <end position="532"/>
    </location>
</feature>
<dbReference type="GO" id="GO:0000976">
    <property type="term" value="F:transcription cis-regulatory region binding"/>
    <property type="evidence" value="ECO:0007669"/>
    <property type="project" value="UniProtKB-ARBA"/>
</dbReference>
<dbReference type="Proteomes" id="UP000595140">
    <property type="component" value="Unassembled WGS sequence"/>
</dbReference>
<comment type="subcellular location">
    <subcellularLocation>
        <location evidence="1">Nucleus</location>
    </subcellularLocation>
</comment>
<evidence type="ECO:0000256" key="6">
    <source>
        <dbReference type="SAM" id="MobiDB-lite"/>
    </source>
</evidence>
<evidence type="ECO:0000256" key="1">
    <source>
        <dbReference type="ARBA" id="ARBA00004123"/>
    </source>
</evidence>
<evidence type="ECO:0000259" key="8">
    <source>
        <dbReference type="PROSITE" id="PS51293"/>
    </source>
</evidence>
<feature type="compositionally biased region" description="Polar residues" evidence="6">
    <location>
        <begin position="480"/>
        <end position="490"/>
    </location>
</feature>
<evidence type="ECO:0000313" key="11">
    <source>
        <dbReference type="Proteomes" id="UP000595140"/>
    </source>
</evidence>
<dbReference type="PROSITE" id="PS51294">
    <property type="entry name" value="HTH_MYB"/>
    <property type="match status" value="1"/>
</dbReference>
<evidence type="ECO:0000259" key="7">
    <source>
        <dbReference type="PROSITE" id="PS50090"/>
    </source>
</evidence>
<dbReference type="InterPro" id="IPR009057">
    <property type="entry name" value="Homeodomain-like_sf"/>
</dbReference>
<dbReference type="AlphaFoldDB" id="A0A484N4E7"/>
<dbReference type="FunFam" id="1.10.10.60:FF:000023">
    <property type="entry name" value="protein REVEILLE 6 isoform X1"/>
    <property type="match status" value="1"/>
</dbReference>
<keyword evidence="2" id="KW-0805">Transcription regulation</keyword>